<gene>
    <name evidence="1" type="ORF">g.8520</name>
</gene>
<dbReference type="EMBL" id="GECZ01016647">
    <property type="protein sequence ID" value="JAS53122.1"/>
    <property type="molecule type" value="Transcribed_RNA"/>
</dbReference>
<organism evidence="1">
    <name type="scientific">Cuerna arida</name>
    <dbReference type="NCBI Taxonomy" id="1464854"/>
    <lineage>
        <taxon>Eukaryota</taxon>
        <taxon>Metazoa</taxon>
        <taxon>Ecdysozoa</taxon>
        <taxon>Arthropoda</taxon>
        <taxon>Hexapoda</taxon>
        <taxon>Insecta</taxon>
        <taxon>Pterygota</taxon>
        <taxon>Neoptera</taxon>
        <taxon>Paraneoptera</taxon>
        <taxon>Hemiptera</taxon>
        <taxon>Auchenorrhyncha</taxon>
        <taxon>Membracoidea</taxon>
        <taxon>Cicadellidae</taxon>
        <taxon>Cicadellinae</taxon>
        <taxon>Proconiini</taxon>
        <taxon>Cuerna</taxon>
    </lineage>
</organism>
<dbReference type="AlphaFoldDB" id="A0A1B6FSD4"/>
<protein>
    <submittedName>
        <fullName evidence="1">Uncharacterized protein</fullName>
    </submittedName>
</protein>
<name>A0A1B6FSD4_9HEMI</name>
<reference evidence="1" key="1">
    <citation type="submission" date="2015-11" db="EMBL/GenBank/DDBJ databases">
        <title>De novo transcriptome assembly of four potential Pierce s Disease insect vectors from Arizona vineyards.</title>
        <authorList>
            <person name="Tassone E.E."/>
        </authorList>
    </citation>
    <scope>NUCLEOTIDE SEQUENCE</scope>
</reference>
<evidence type="ECO:0000313" key="1">
    <source>
        <dbReference type="EMBL" id="JAS53122.1"/>
    </source>
</evidence>
<sequence>MRVQMLQDPSAETFSKQLLDIGDGKDAVDATWCIKLPSDFCTIVYSQDALIDHIFPDAYFNHKWLSERAILAAINVDVNKLNLKIQQLLPGYFVTYKSIDTVCDDTEAVNYPAEF</sequence>
<accession>A0A1B6FSD4</accession>
<proteinExistence type="predicted"/>